<evidence type="ECO:0000259" key="3">
    <source>
        <dbReference type="Pfam" id="PF06580"/>
    </source>
</evidence>
<feature type="transmembrane region" description="Helical" evidence="2">
    <location>
        <begin position="89"/>
        <end position="110"/>
    </location>
</feature>
<keyword evidence="1" id="KW-0175">Coiled coil</keyword>
<evidence type="ECO:0000256" key="2">
    <source>
        <dbReference type="SAM" id="Phobius"/>
    </source>
</evidence>
<dbReference type="Pfam" id="PF06580">
    <property type="entry name" value="His_kinase"/>
    <property type="match status" value="1"/>
</dbReference>
<feature type="domain" description="Signal transduction histidine kinase internal region" evidence="3">
    <location>
        <begin position="192"/>
        <end position="271"/>
    </location>
</feature>
<evidence type="ECO:0000313" key="4">
    <source>
        <dbReference type="EMBL" id="MVM33670.1"/>
    </source>
</evidence>
<evidence type="ECO:0000256" key="1">
    <source>
        <dbReference type="SAM" id="Coils"/>
    </source>
</evidence>
<keyword evidence="4" id="KW-0418">Kinase</keyword>
<dbReference type="PANTHER" id="PTHR34220:SF7">
    <property type="entry name" value="SENSOR HISTIDINE KINASE YPDA"/>
    <property type="match status" value="1"/>
</dbReference>
<feature type="coiled-coil region" evidence="1">
    <location>
        <begin position="168"/>
        <end position="200"/>
    </location>
</feature>
<dbReference type="GO" id="GO:0000155">
    <property type="term" value="F:phosphorelay sensor kinase activity"/>
    <property type="evidence" value="ECO:0007669"/>
    <property type="project" value="InterPro"/>
</dbReference>
<feature type="transmembrane region" description="Helical" evidence="2">
    <location>
        <begin position="49"/>
        <end position="68"/>
    </location>
</feature>
<reference evidence="4 5" key="1">
    <citation type="submission" date="2019-12" db="EMBL/GenBank/DDBJ databases">
        <title>Spirosoma sp. HMF4905 genome sequencing and assembly.</title>
        <authorList>
            <person name="Kang H."/>
            <person name="Cha I."/>
            <person name="Kim H."/>
            <person name="Joh K."/>
        </authorList>
    </citation>
    <scope>NUCLEOTIDE SEQUENCE [LARGE SCALE GENOMIC DNA]</scope>
    <source>
        <strain evidence="4 5">HMF4905</strain>
    </source>
</reference>
<keyword evidence="2" id="KW-1133">Transmembrane helix</keyword>
<dbReference type="AlphaFoldDB" id="A0A7K1SIN7"/>
<dbReference type="InterPro" id="IPR050640">
    <property type="entry name" value="Bact_2-comp_sensor_kinase"/>
</dbReference>
<accession>A0A7K1SIN7</accession>
<keyword evidence="5" id="KW-1185">Reference proteome</keyword>
<protein>
    <submittedName>
        <fullName evidence="4">Histidine kinase</fullName>
    </submittedName>
</protein>
<proteinExistence type="predicted"/>
<evidence type="ECO:0000313" key="5">
    <source>
        <dbReference type="Proteomes" id="UP000436006"/>
    </source>
</evidence>
<dbReference type="EMBL" id="WPIN01000012">
    <property type="protein sequence ID" value="MVM33670.1"/>
    <property type="molecule type" value="Genomic_DNA"/>
</dbReference>
<comment type="caution">
    <text evidence="4">The sequence shown here is derived from an EMBL/GenBank/DDBJ whole genome shotgun (WGS) entry which is preliminary data.</text>
</comment>
<dbReference type="PANTHER" id="PTHR34220">
    <property type="entry name" value="SENSOR HISTIDINE KINASE YPDA"/>
    <property type="match status" value="1"/>
</dbReference>
<dbReference type="Proteomes" id="UP000436006">
    <property type="component" value="Unassembled WGS sequence"/>
</dbReference>
<gene>
    <name evidence="4" type="ORF">GO755_26765</name>
</gene>
<dbReference type="Gene3D" id="3.30.565.10">
    <property type="entry name" value="Histidine kinase-like ATPase, C-terminal domain"/>
    <property type="match status" value="1"/>
</dbReference>
<dbReference type="GO" id="GO:0016020">
    <property type="term" value="C:membrane"/>
    <property type="evidence" value="ECO:0007669"/>
    <property type="project" value="InterPro"/>
</dbReference>
<name>A0A7K1SIN7_9BACT</name>
<sequence>MTKKPDPASLSWTQTAGLAAGLLLIYMPIRVYLNVFPLKGSDLTSRLPFLAIEMTMTFFFFWGWISLVDKLLGQFARQLTGQRPGEVKLIAQLIALLVAALFALTFNNLFGHAHRRMDQGIEHEFPRLKHAPNFAHGRHPNEGGGQRKRLNDGLVVMSLLSAYYLTANRRSSRQMQALLVKAERLEKEAAQAQFAALRNQVNPHFLFNSLSILSSLVEYDAKLSIEFINQLSKAYRYILEQRDNERVPLRTELDFIQAYTFLLMIRFDERLQVRIDVAEADRDRYQIAPLTLQLLVENAVKHNQMSDEEPLVVTISREDDYLRVANRYQPRPHPDDSTGVGLQNIVSRYQLLSAKPVWVGEQDGEFVVKIPLLS</sequence>
<keyword evidence="2" id="KW-0812">Transmembrane</keyword>
<keyword evidence="2" id="KW-0472">Membrane</keyword>
<organism evidence="4 5">
    <name type="scientific">Spirosoma arboris</name>
    <dbReference type="NCBI Taxonomy" id="2682092"/>
    <lineage>
        <taxon>Bacteria</taxon>
        <taxon>Pseudomonadati</taxon>
        <taxon>Bacteroidota</taxon>
        <taxon>Cytophagia</taxon>
        <taxon>Cytophagales</taxon>
        <taxon>Cytophagaceae</taxon>
        <taxon>Spirosoma</taxon>
    </lineage>
</organism>
<dbReference type="InterPro" id="IPR010559">
    <property type="entry name" value="Sig_transdc_His_kin_internal"/>
</dbReference>
<dbReference type="InterPro" id="IPR036890">
    <property type="entry name" value="HATPase_C_sf"/>
</dbReference>
<feature type="transmembrane region" description="Helical" evidence="2">
    <location>
        <begin position="12"/>
        <end position="29"/>
    </location>
</feature>
<keyword evidence="4" id="KW-0808">Transferase</keyword>